<evidence type="ECO:0000256" key="12">
    <source>
        <dbReference type="ARBA" id="ARBA00022989"/>
    </source>
</evidence>
<organism evidence="18 19">
    <name type="scientific">Pandoraea capi</name>
    <dbReference type="NCBI Taxonomy" id="2508286"/>
    <lineage>
        <taxon>Bacteria</taxon>
        <taxon>Pseudomonadati</taxon>
        <taxon>Pseudomonadota</taxon>
        <taxon>Betaproteobacteria</taxon>
        <taxon>Burkholderiales</taxon>
        <taxon>Burkholderiaceae</taxon>
        <taxon>Pandoraea</taxon>
    </lineage>
</organism>
<dbReference type="InterPro" id="IPR003660">
    <property type="entry name" value="HAMP_dom"/>
</dbReference>
<keyword evidence="19" id="KW-1185">Reference proteome</keyword>
<gene>
    <name evidence="18" type="primary">envZ_3</name>
    <name evidence="18" type="ORF">PCA20602_01124</name>
</gene>
<evidence type="ECO:0000256" key="6">
    <source>
        <dbReference type="ARBA" id="ARBA00022553"/>
    </source>
</evidence>
<dbReference type="Pfam" id="PF02518">
    <property type="entry name" value="HATPase_c"/>
    <property type="match status" value="1"/>
</dbReference>
<evidence type="ECO:0000259" key="16">
    <source>
        <dbReference type="PROSITE" id="PS50109"/>
    </source>
</evidence>
<dbReference type="CDD" id="cd00082">
    <property type="entry name" value="HisKA"/>
    <property type="match status" value="1"/>
</dbReference>
<keyword evidence="10" id="KW-0418">Kinase</keyword>
<dbReference type="PANTHER" id="PTHR44936">
    <property type="entry name" value="SENSOR PROTEIN CREC"/>
    <property type="match status" value="1"/>
</dbReference>
<dbReference type="SMART" id="SM00388">
    <property type="entry name" value="HisKA"/>
    <property type="match status" value="1"/>
</dbReference>
<dbReference type="PROSITE" id="PS50109">
    <property type="entry name" value="HIS_KIN"/>
    <property type="match status" value="1"/>
</dbReference>
<evidence type="ECO:0000256" key="5">
    <source>
        <dbReference type="ARBA" id="ARBA00022519"/>
    </source>
</evidence>
<evidence type="ECO:0000256" key="3">
    <source>
        <dbReference type="ARBA" id="ARBA00012438"/>
    </source>
</evidence>
<keyword evidence="6" id="KW-0597">Phosphoprotein</keyword>
<keyword evidence="7 18" id="KW-0808">Transferase</keyword>
<keyword evidence="5" id="KW-0997">Cell inner membrane</keyword>
<dbReference type="InterPro" id="IPR005467">
    <property type="entry name" value="His_kinase_dom"/>
</dbReference>
<evidence type="ECO:0000256" key="10">
    <source>
        <dbReference type="ARBA" id="ARBA00022777"/>
    </source>
</evidence>
<feature type="transmembrane region" description="Helical" evidence="15">
    <location>
        <begin position="211"/>
        <end position="230"/>
    </location>
</feature>
<dbReference type="SUPFAM" id="SSF47384">
    <property type="entry name" value="Homodimeric domain of signal transducing histidine kinase"/>
    <property type="match status" value="1"/>
</dbReference>
<evidence type="ECO:0000256" key="4">
    <source>
        <dbReference type="ARBA" id="ARBA00022475"/>
    </source>
</evidence>
<evidence type="ECO:0000256" key="9">
    <source>
        <dbReference type="ARBA" id="ARBA00022741"/>
    </source>
</evidence>
<dbReference type="Pfam" id="PF00512">
    <property type="entry name" value="HisKA"/>
    <property type="match status" value="1"/>
</dbReference>
<evidence type="ECO:0000256" key="15">
    <source>
        <dbReference type="SAM" id="Phobius"/>
    </source>
</evidence>
<dbReference type="EC" id="2.7.13.3" evidence="3"/>
<dbReference type="CDD" id="cd06225">
    <property type="entry name" value="HAMP"/>
    <property type="match status" value="1"/>
</dbReference>
<dbReference type="GO" id="GO:0004673">
    <property type="term" value="F:protein histidine kinase activity"/>
    <property type="evidence" value="ECO:0007669"/>
    <property type="project" value="UniProtKB-EC"/>
</dbReference>
<dbReference type="PRINTS" id="PR00344">
    <property type="entry name" value="BCTRLSENSOR"/>
</dbReference>
<feature type="domain" description="Histidine kinase" evidence="16">
    <location>
        <begin position="287"/>
        <end position="503"/>
    </location>
</feature>
<dbReference type="InterPro" id="IPR050980">
    <property type="entry name" value="2C_sensor_his_kinase"/>
</dbReference>
<feature type="transmembrane region" description="Helical" evidence="15">
    <location>
        <begin position="40"/>
        <end position="60"/>
    </location>
</feature>
<keyword evidence="13" id="KW-0902">Two-component regulatory system</keyword>
<evidence type="ECO:0000256" key="11">
    <source>
        <dbReference type="ARBA" id="ARBA00022840"/>
    </source>
</evidence>
<dbReference type="Gene3D" id="3.30.565.10">
    <property type="entry name" value="Histidine kinase-like ATPase, C-terminal domain"/>
    <property type="match status" value="1"/>
</dbReference>
<evidence type="ECO:0000256" key="2">
    <source>
        <dbReference type="ARBA" id="ARBA00004429"/>
    </source>
</evidence>
<dbReference type="InterPro" id="IPR036097">
    <property type="entry name" value="HisK_dim/P_sf"/>
</dbReference>
<evidence type="ECO:0000256" key="7">
    <source>
        <dbReference type="ARBA" id="ARBA00022679"/>
    </source>
</evidence>
<dbReference type="InterPro" id="IPR036890">
    <property type="entry name" value="HATPase_C_sf"/>
</dbReference>
<dbReference type="RefSeq" id="WP_150720338.1">
    <property type="nucleotide sequence ID" value="NZ_CABPRV010000002.1"/>
</dbReference>
<dbReference type="InterPro" id="IPR003594">
    <property type="entry name" value="HATPase_dom"/>
</dbReference>
<keyword evidence="4" id="KW-1003">Cell membrane</keyword>
<keyword evidence="14 15" id="KW-0472">Membrane</keyword>
<name>A0ABY6VRV4_9BURK</name>
<evidence type="ECO:0000313" key="18">
    <source>
        <dbReference type="EMBL" id="VVD81139.1"/>
    </source>
</evidence>
<dbReference type="EMBL" id="CABPRV010000002">
    <property type="protein sequence ID" value="VVD81139.1"/>
    <property type="molecule type" value="Genomic_DNA"/>
</dbReference>
<keyword evidence="9" id="KW-0547">Nucleotide-binding</keyword>
<dbReference type="PROSITE" id="PS50885">
    <property type="entry name" value="HAMP"/>
    <property type="match status" value="1"/>
</dbReference>
<evidence type="ECO:0000259" key="17">
    <source>
        <dbReference type="PROSITE" id="PS50885"/>
    </source>
</evidence>
<dbReference type="Gene3D" id="1.10.287.130">
    <property type="match status" value="1"/>
</dbReference>
<dbReference type="SMART" id="SM00387">
    <property type="entry name" value="HATPase_c"/>
    <property type="match status" value="1"/>
</dbReference>
<keyword evidence="12 15" id="KW-1133">Transmembrane helix</keyword>
<accession>A0ABY6VRV4</accession>
<reference evidence="18 19" key="1">
    <citation type="submission" date="2019-08" db="EMBL/GenBank/DDBJ databases">
        <authorList>
            <person name="Peeters C."/>
        </authorList>
    </citation>
    <scope>NUCLEOTIDE SEQUENCE [LARGE SCALE GENOMIC DNA]</scope>
    <source>
        <strain evidence="18 19">LMG 20602</strain>
    </source>
</reference>
<comment type="subcellular location">
    <subcellularLocation>
        <location evidence="2">Cell inner membrane</location>
        <topology evidence="2">Multi-pass membrane protein</topology>
    </subcellularLocation>
</comment>
<keyword evidence="11" id="KW-0067">ATP-binding</keyword>
<evidence type="ECO:0000256" key="8">
    <source>
        <dbReference type="ARBA" id="ARBA00022692"/>
    </source>
</evidence>
<dbReference type="SUPFAM" id="SSF55874">
    <property type="entry name" value="ATPase domain of HSP90 chaperone/DNA topoisomerase II/histidine kinase"/>
    <property type="match status" value="1"/>
</dbReference>
<feature type="domain" description="HAMP" evidence="17">
    <location>
        <begin position="227"/>
        <end position="279"/>
    </location>
</feature>
<evidence type="ECO:0000256" key="14">
    <source>
        <dbReference type="ARBA" id="ARBA00023136"/>
    </source>
</evidence>
<evidence type="ECO:0000256" key="13">
    <source>
        <dbReference type="ARBA" id="ARBA00023012"/>
    </source>
</evidence>
<evidence type="ECO:0000256" key="1">
    <source>
        <dbReference type="ARBA" id="ARBA00000085"/>
    </source>
</evidence>
<comment type="caution">
    <text evidence="18">The sequence shown here is derived from an EMBL/GenBank/DDBJ whole genome shotgun (WGS) entry which is preliminary data.</text>
</comment>
<dbReference type="Proteomes" id="UP000366065">
    <property type="component" value="Unassembled WGS sequence"/>
</dbReference>
<dbReference type="InterPro" id="IPR003661">
    <property type="entry name" value="HisK_dim/P_dom"/>
</dbReference>
<dbReference type="PANTHER" id="PTHR44936:SF5">
    <property type="entry name" value="SENSOR HISTIDINE KINASE ENVZ"/>
    <property type="match status" value="1"/>
</dbReference>
<dbReference type="Pfam" id="PF00672">
    <property type="entry name" value="HAMP"/>
    <property type="match status" value="1"/>
</dbReference>
<evidence type="ECO:0000313" key="19">
    <source>
        <dbReference type="Proteomes" id="UP000366065"/>
    </source>
</evidence>
<sequence length="515" mass="55640">MSDASRTTSARQEVSQSFAARWLRNARRYVGWPRTLSGRLALILVIGMLATQLVTGTVWFDARYGRVAEVPVRSGGARIADAVKLFDVVPPAERAALMQRLRATGVEVREIDTPAHEQSMSHFSDDLFDSVLTSQLGPAHPFVAHPVVLYDDTGEPLALATLLRAHAPTAHLAADVRLQDGQWLSLAVVAGQAGLDLRPGAAFADYFVRIYLARIFAVILIAVIAVRIALRPLARMSAAADRLGRDIHSPPLDESGPVEVRRAAQTFNAMQHRLIEAMQARTAFLAAVSHDLRSPLTRLRLRAETLSDPVQRERFRQDLMEMEAMIAASLDHVRGVPSGEALRDVDIDALLHAVAEDARETGGDVRVREQSVSGTVRGYPRTLRRCVQNLVDNALRYAGGCRLSAHLSAQGTHLEIIVEDRGPGIPDAELSAAVEPFVRTGVHRRSSSQSSNQAQGAFAAGPDGAGLGLAIARTIAQAHDGSLILSNRPGGGLRAELHLPVAGPDITLDTHTKYS</sequence>
<protein>
    <recommendedName>
        <fullName evidence="3">histidine kinase</fullName>
        <ecNumber evidence="3">2.7.13.3</ecNumber>
    </recommendedName>
</protein>
<comment type="catalytic activity">
    <reaction evidence="1">
        <text>ATP + protein L-histidine = ADP + protein N-phospho-L-histidine.</text>
        <dbReference type="EC" id="2.7.13.3"/>
    </reaction>
</comment>
<proteinExistence type="predicted"/>
<dbReference type="InterPro" id="IPR004358">
    <property type="entry name" value="Sig_transdc_His_kin-like_C"/>
</dbReference>
<dbReference type="SMART" id="SM00304">
    <property type="entry name" value="HAMP"/>
    <property type="match status" value="1"/>
</dbReference>
<keyword evidence="8 15" id="KW-0812">Transmembrane</keyword>